<sequence length="512" mass="56645">MDLTAPSQRSERNPMQNLAVHWHEGLFLRPHHLQAWDRHWQESQAASSRWQNPYSYGLASISINADALALGFFQLDGVRAKMPEGTLVELAVGESTERVDLRAGFAVSGATPSTSETSDAAHETIPVGGGDSVDVFLAVPRLQLGVSNVAEGDQAEGARFRQLQIHVPDETDGASVEPVLFRRVNAVLKLSTEDLTGYDVLRIARVKRGTVGGAIAELDERYVPPLMDCAAWSQMRQRFLRPIHDMMMLKIELLSQLVNDRSVRMDAEQPGDLQRILMLQTLNQAAAVLGVLNQSSGVHPWNAYVELSRVAGGLDLFGETRSLQAIAAYDHDAIGPLFQELRRRIESRIASVGQNAYQQRFFIGAGLGMQVSLDPQWLTSDWQCVLGVRRGKLSAAGLDKLLSPGFLDWKMGSARQVETLYSKRAMGLELKPLREVPRVLPSQSDWSFFEISGRGPAWTDVLDTGTIALRIREQLIDDPQKLAGNQTLKVRMDAHTTSLQFAIFATKRSDSV</sequence>
<comment type="caution">
    <text evidence="1">The sequence shown here is derived from an EMBL/GenBank/DDBJ whole genome shotgun (WGS) entry which is preliminary data.</text>
</comment>
<dbReference type="AlphaFoldDB" id="A0A2G1WAW1"/>
<proteinExistence type="predicted"/>
<evidence type="ECO:0000313" key="2">
    <source>
        <dbReference type="Proteomes" id="UP000225740"/>
    </source>
</evidence>
<dbReference type="Pfam" id="PF05936">
    <property type="entry name" value="T6SS_VasE"/>
    <property type="match status" value="1"/>
</dbReference>
<accession>A0A2G1WAW1</accession>
<name>A0A2G1WAW1_9BACT</name>
<dbReference type="NCBIfam" id="TIGR03353">
    <property type="entry name" value="VI_chp_4"/>
    <property type="match status" value="1"/>
</dbReference>
<dbReference type="EMBL" id="NIZW01000003">
    <property type="protein sequence ID" value="PHQ36175.1"/>
    <property type="molecule type" value="Genomic_DNA"/>
</dbReference>
<dbReference type="OrthoDB" id="9775333at2"/>
<dbReference type="PANTHER" id="PTHR35566">
    <property type="entry name" value="BLR3599 PROTEIN"/>
    <property type="match status" value="1"/>
</dbReference>
<gene>
    <name evidence="1" type="ORF">CEE69_05770</name>
</gene>
<dbReference type="PANTHER" id="PTHR35566:SF1">
    <property type="entry name" value="TYPE VI SECRETION SYSTEM BASEPLATE COMPONENT TSSK1"/>
    <property type="match status" value="1"/>
</dbReference>
<reference evidence="1 2" key="1">
    <citation type="submission" date="2017-06" db="EMBL/GenBank/DDBJ databases">
        <title>Description of Rhodopirellula bahusiensis sp. nov.</title>
        <authorList>
            <person name="Kizina J."/>
            <person name="Harder J."/>
        </authorList>
    </citation>
    <scope>NUCLEOTIDE SEQUENCE [LARGE SCALE GENOMIC DNA]</scope>
    <source>
        <strain evidence="1 2">SWK21</strain>
    </source>
</reference>
<keyword evidence="2" id="KW-1185">Reference proteome</keyword>
<evidence type="ECO:0000313" key="1">
    <source>
        <dbReference type="EMBL" id="PHQ36175.1"/>
    </source>
</evidence>
<organism evidence="1 2">
    <name type="scientific">Rhodopirellula bahusiensis</name>
    <dbReference type="NCBI Taxonomy" id="2014065"/>
    <lineage>
        <taxon>Bacteria</taxon>
        <taxon>Pseudomonadati</taxon>
        <taxon>Planctomycetota</taxon>
        <taxon>Planctomycetia</taxon>
        <taxon>Pirellulales</taxon>
        <taxon>Pirellulaceae</taxon>
        <taxon>Rhodopirellula</taxon>
    </lineage>
</organism>
<dbReference type="Proteomes" id="UP000225740">
    <property type="component" value="Unassembled WGS sequence"/>
</dbReference>
<protein>
    <submittedName>
        <fullName evidence="1">Type VI secretion system-associated protein</fullName>
    </submittedName>
</protein>
<dbReference type="InterPro" id="IPR010263">
    <property type="entry name" value="T6SS_TssK"/>
</dbReference>